<name>A0A392S895_9FABA</name>
<protein>
    <submittedName>
        <fullName evidence="2">Uncharacterized protein</fullName>
    </submittedName>
</protein>
<feature type="region of interest" description="Disordered" evidence="1">
    <location>
        <begin position="16"/>
        <end position="37"/>
    </location>
</feature>
<dbReference type="Proteomes" id="UP000265520">
    <property type="component" value="Unassembled WGS sequence"/>
</dbReference>
<sequence>MFKVAHPMMMAIAPYPPQTIPPSPSPPSFDDVNPKWW</sequence>
<proteinExistence type="predicted"/>
<dbReference type="EMBL" id="LXQA010340317">
    <property type="protein sequence ID" value="MCI45163.1"/>
    <property type="molecule type" value="Genomic_DNA"/>
</dbReference>
<feature type="compositionally biased region" description="Pro residues" evidence="1">
    <location>
        <begin position="16"/>
        <end position="27"/>
    </location>
</feature>
<comment type="caution">
    <text evidence="2">The sequence shown here is derived from an EMBL/GenBank/DDBJ whole genome shotgun (WGS) entry which is preliminary data.</text>
</comment>
<evidence type="ECO:0000313" key="2">
    <source>
        <dbReference type="EMBL" id="MCI45163.1"/>
    </source>
</evidence>
<reference evidence="2 3" key="1">
    <citation type="journal article" date="2018" name="Front. Plant Sci.">
        <title>Red Clover (Trifolium pratense) and Zigzag Clover (T. medium) - A Picture of Genomic Similarities and Differences.</title>
        <authorList>
            <person name="Dluhosova J."/>
            <person name="Istvanek J."/>
            <person name="Nedelnik J."/>
            <person name="Repkova J."/>
        </authorList>
    </citation>
    <scope>NUCLEOTIDE SEQUENCE [LARGE SCALE GENOMIC DNA]</scope>
    <source>
        <strain evidence="3">cv. 10/8</strain>
        <tissue evidence="2">Leaf</tissue>
    </source>
</reference>
<keyword evidence="3" id="KW-1185">Reference proteome</keyword>
<organism evidence="2 3">
    <name type="scientific">Trifolium medium</name>
    <dbReference type="NCBI Taxonomy" id="97028"/>
    <lineage>
        <taxon>Eukaryota</taxon>
        <taxon>Viridiplantae</taxon>
        <taxon>Streptophyta</taxon>
        <taxon>Embryophyta</taxon>
        <taxon>Tracheophyta</taxon>
        <taxon>Spermatophyta</taxon>
        <taxon>Magnoliopsida</taxon>
        <taxon>eudicotyledons</taxon>
        <taxon>Gunneridae</taxon>
        <taxon>Pentapetalae</taxon>
        <taxon>rosids</taxon>
        <taxon>fabids</taxon>
        <taxon>Fabales</taxon>
        <taxon>Fabaceae</taxon>
        <taxon>Papilionoideae</taxon>
        <taxon>50 kb inversion clade</taxon>
        <taxon>NPAAA clade</taxon>
        <taxon>Hologalegina</taxon>
        <taxon>IRL clade</taxon>
        <taxon>Trifolieae</taxon>
        <taxon>Trifolium</taxon>
    </lineage>
</organism>
<evidence type="ECO:0000313" key="3">
    <source>
        <dbReference type="Proteomes" id="UP000265520"/>
    </source>
</evidence>
<evidence type="ECO:0000256" key="1">
    <source>
        <dbReference type="SAM" id="MobiDB-lite"/>
    </source>
</evidence>
<accession>A0A392S895</accession>
<dbReference type="AlphaFoldDB" id="A0A392S895"/>